<keyword evidence="3 7" id="KW-0808">Transferase</keyword>
<evidence type="ECO:0000313" key="7">
    <source>
        <dbReference type="EMBL" id="CAE19515.1"/>
    </source>
</evidence>
<evidence type="ECO:0000259" key="6">
    <source>
        <dbReference type="Pfam" id="PF00588"/>
    </source>
</evidence>
<dbReference type="NCBIfam" id="TIGR00050">
    <property type="entry name" value="rRNA_methyl_1"/>
    <property type="match status" value="1"/>
</dbReference>
<evidence type="ECO:0000256" key="5">
    <source>
        <dbReference type="RuleBase" id="RU362024"/>
    </source>
</evidence>
<protein>
    <recommendedName>
        <fullName evidence="5">tRNA (cytidine/uridine-2'-O-)-methyltransferase TrmJ</fullName>
        <ecNumber evidence="5">2.1.1.200</ecNumber>
    </recommendedName>
    <alternativeName>
        <fullName evidence="5">tRNA (cytidine(32)/uridine(32)-2'-O)-methyltransferase</fullName>
    </alternativeName>
    <alternativeName>
        <fullName evidence="5">tRNA Cm32/Um32 methyltransferase</fullName>
    </alternativeName>
</protein>
<comment type="catalytic activity">
    <reaction evidence="5">
        <text>uridine(32) in tRNA + S-adenosyl-L-methionine = 2'-O-methyluridine(32) in tRNA + S-adenosyl-L-homocysteine + H(+)</text>
        <dbReference type="Rhea" id="RHEA:42936"/>
        <dbReference type="Rhea" id="RHEA-COMP:10107"/>
        <dbReference type="Rhea" id="RHEA-COMP:10290"/>
        <dbReference type="ChEBI" id="CHEBI:15378"/>
        <dbReference type="ChEBI" id="CHEBI:57856"/>
        <dbReference type="ChEBI" id="CHEBI:59789"/>
        <dbReference type="ChEBI" id="CHEBI:65315"/>
        <dbReference type="ChEBI" id="CHEBI:74478"/>
        <dbReference type="EC" id="2.1.1.200"/>
    </reaction>
</comment>
<accession>Q7V131</accession>
<keyword evidence="2 5" id="KW-0489">Methyltransferase</keyword>
<dbReference type="STRING" id="59919.PMM1056"/>
<gene>
    <name evidence="5" type="primary">trmJ</name>
    <name evidence="7" type="ordered locus">PMM1056</name>
</gene>
<comment type="subunit">
    <text evidence="5">Homodimer.</text>
</comment>
<dbReference type="InterPro" id="IPR029026">
    <property type="entry name" value="tRNA_m1G_MTases_N"/>
</dbReference>
<organism evidence="7 8">
    <name type="scientific">Prochlorococcus marinus subsp. pastoris (strain CCMP1986 / NIES-2087 / MED4)</name>
    <dbReference type="NCBI Taxonomy" id="59919"/>
    <lineage>
        <taxon>Bacteria</taxon>
        <taxon>Bacillati</taxon>
        <taxon>Cyanobacteriota</taxon>
        <taxon>Cyanophyceae</taxon>
        <taxon>Synechococcales</taxon>
        <taxon>Prochlorococcaceae</taxon>
        <taxon>Prochlorococcus</taxon>
    </lineage>
</organism>
<dbReference type="InterPro" id="IPR004384">
    <property type="entry name" value="RNA_MeTrfase_TrmJ/LasT"/>
</dbReference>
<name>Q7V131_PROMP</name>
<dbReference type="PANTHER" id="PTHR42786">
    <property type="entry name" value="TRNA/RRNA METHYLTRANSFERASE"/>
    <property type="match status" value="1"/>
</dbReference>
<dbReference type="Gene3D" id="1.10.8.590">
    <property type="match status" value="1"/>
</dbReference>
<dbReference type="PANTHER" id="PTHR42786:SF2">
    <property type="entry name" value="TRNA (CYTIDINE_URIDINE-2'-O-)-METHYLTRANSFERASE TRMJ"/>
    <property type="match status" value="1"/>
</dbReference>
<dbReference type="InterPro" id="IPR029028">
    <property type="entry name" value="Alpha/beta_knot_MTases"/>
</dbReference>
<comment type="subcellular location">
    <subcellularLocation>
        <location evidence="5">Cytoplasm</location>
    </subcellularLocation>
</comment>
<dbReference type="EC" id="2.1.1.200" evidence="5"/>
<evidence type="ECO:0000313" key="8">
    <source>
        <dbReference type="Proteomes" id="UP000001026"/>
    </source>
</evidence>
<dbReference type="GO" id="GO:0106339">
    <property type="term" value="F:tRNA (cytidine(32)-2'-O)-methyltransferase activity"/>
    <property type="evidence" value="ECO:0007669"/>
    <property type="project" value="RHEA"/>
</dbReference>
<dbReference type="CDD" id="cd18093">
    <property type="entry name" value="SpoU-like_TrmJ"/>
    <property type="match status" value="1"/>
</dbReference>
<dbReference type="GO" id="GO:0002128">
    <property type="term" value="P:tRNA nucleoside ribose methylation"/>
    <property type="evidence" value="ECO:0007669"/>
    <property type="project" value="TreeGrafter"/>
</dbReference>
<dbReference type="Proteomes" id="UP000001026">
    <property type="component" value="Chromosome"/>
</dbReference>
<dbReference type="GO" id="GO:0160206">
    <property type="term" value="F:tRNA (cytidine(32)/uridine(32)-2'-O)-methyltransferase activity"/>
    <property type="evidence" value="ECO:0007669"/>
    <property type="project" value="UniProtKB-EC"/>
</dbReference>
<dbReference type="Gene3D" id="3.40.1280.10">
    <property type="match status" value="1"/>
</dbReference>
<dbReference type="KEGG" id="pmm:PMM1056"/>
<reference evidence="7 8" key="1">
    <citation type="journal article" date="2003" name="Nature">
        <title>Genome divergence in two Prochlorococcus ecotypes reflects oceanic niche differentiation.</title>
        <authorList>
            <person name="Rocap G."/>
            <person name="Larimer F.W."/>
            <person name="Lamerdin J.E."/>
            <person name="Malfatti S."/>
            <person name="Chain P."/>
            <person name="Ahlgren N.A."/>
            <person name="Arellano A."/>
            <person name="Coleman M."/>
            <person name="Hauser L."/>
            <person name="Hess W.R."/>
            <person name="Johnson Z.I."/>
            <person name="Land M.L."/>
            <person name="Lindell D."/>
            <person name="Post A.F."/>
            <person name="Regala W."/>
            <person name="Shah M."/>
            <person name="Shaw S.L."/>
            <person name="Steglich C."/>
            <person name="Sullivan M.B."/>
            <person name="Ting C.S."/>
            <person name="Tolonen A."/>
            <person name="Webb E.A."/>
            <person name="Zinser E.R."/>
            <person name="Chisholm S.W."/>
        </authorList>
    </citation>
    <scope>NUCLEOTIDE SEQUENCE [LARGE SCALE GENOMIC DNA]</scope>
    <source>
        <strain evidence="8">CCMP1986 / NIES-2087 / MED4</strain>
    </source>
</reference>
<dbReference type="GO" id="GO:0003723">
    <property type="term" value="F:RNA binding"/>
    <property type="evidence" value="ECO:0007669"/>
    <property type="project" value="InterPro"/>
</dbReference>
<keyword evidence="4 5" id="KW-0949">S-adenosyl-L-methionine</keyword>
<dbReference type="eggNOG" id="COG0565">
    <property type="taxonomic scope" value="Bacteria"/>
</dbReference>
<comment type="similarity">
    <text evidence="1">Belongs to the class IV-like SAM-binding methyltransferase superfamily. RNA methyltransferase TrmH family.</text>
</comment>
<comment type="function">
    <text evidence="5">Catalyzes the formation of 2'O-methylated cytidine (Cm32) or 2'O-methylated uridine (Um32) at position 32 in tRNA.</text>
</comment>
<dbReference type="InterPro" id="IPR001537">
    <property type="entry name" value="SpoU_MeTrfase"/>
</dbReference>
<evidence type="ECO:0000256" key="3">
    <source>
        <dbReference type="ARBA" id="ARBA00022679"/>
    </source>
</evidence>
<dbReference type="Pfam" id="PF00588">
    <property type="entry name" value="SpoU_methylase"/>
    <property type="match status" value="1"/>
</dbReference>
<keyword evidence="5" id="KW-0963">Cytoplasm</keyword>
<evidence type="ECO:0000256" key="1">
    <source>
        <dbReference type="ARBA" id="ARBA00007228"/>
    </source>
</evidence>
<dbReference type="AlphaFoldDB" id="Q7V131"/>
<evidence type="ECO:0000256" key="4">
    <source>
        <dbReference type="ARBA" id="ARBA00022691"/>
    </source>
</evidence>
<evidence type="ECO:0000256" key="2">
    <source>
        <dbReference type="ARBA" id="ARBA00022603"/>
    </source>
</evidence>
<dbReference type="SUPFAM" id="SSF75217">
    <property type="entry name" value="alpha/beta knot"/>
    <property type="match status" value="1"/>
</dbReference>
<dbReference type="HOGENOM" id="CLU_056931_3_0_3"/>
<comment type="catalytic activity">
    <reaction evidence="5">
        <text>cytidine(32) in tRNA + S-adenosyl-L-methionine = 2'-O-methylcytidine(32) in tRNA + S-adenosyl-L-homocysteine + H(+)</text>
        <dbReference type="Rhea" id="RHEA:42932"/>
        <dbReference type="Rhea" id="RHEA-COMP:10288"/>
        <dbReference type="Rhea" id="RHEA-COMP:10289"/>
        <dbReference type="ChEBI" id="CHEBI:15378"/>
        <dbReference type="ChEBI" id="CHEBI:57856"/>
        <dbReference type="ChEBI" id="CHEBI:59789"/>
        <dbReference type="ChEBI" id="CHEBI:74495"/>
        <dbReference type="ChEBI" id="CHEBI:82748"/>
        <dbReference type="EC" id="2.1.1.200"/>
    </reaction>
</comment>
<dbReference type="GO" id="GO:0005829">
    <property type="term" value="C:cytosol"/>
    <property type="evidence" value="ECO:0007669"/>
    <property type="project" value="TreeGrafter"/>
</dbReference>
<feature type="domain" description="tRNA/rRNA methyltransferase SpoU type" evidence="6">
    <location>
        <begin position="8"/>
        <end position="159"/>
    </location>
</feature>
<keyword evidence="5" id="KW-0819">tRNA processing</keyword>
<dbReference type="PIRSF" id="PIRSF004808">
    <property type="entry name" value="LasT"/>
    <property type="match status" value="1"/>
</dbReference>
<proteinExistence type="inferred from homology"/>
<sequence length="247" mass="28116">MKKKRLNLNVVLVEPNGPLNVGSIARLCSNFDVNELRIVSPKCDIFSLEAKKMALKGYRYIDNCKIFNSIEQAIFDCDLVIATFGRIDLSNDIECESPEDISKWISSFVEINNLGILFGREDRGLSNNELLFAHKILNIKTSQNYPSLNLSHAVSIILYELNKSSKNNDKKDLQVLDLASSKQIYESFKEIEEMLIKTGYLLEHTANSKISKFKKFLLKAKTSSHDINVLRGIVHQINWFLNNSKGK</sequence>
<dbReference type="EMBL" id="BX548174">
    <property type="protein sequence ID" value="CAE19515.1"/>
    <property type="molecule type" value="Genomic_DNA"/>
</dbReference>